<evidence type="ECO:0000313" key="1">
    <source>
        <dbReference type="EMBL" id="GAQ23947.1"/>
    </source>
</evidence>
<dbReference type="AlphaFoldDB" id="A0A100HNI9"/>
<dbReference type="EMBL" id="BCMS01000006">
    <property type="protein sequence ID" value="GAQ23947.1"/>
    <property type="molecule type" value="Genomic_DNA"/>
</dbReference>
<organism evidence="1 2">
    <name type="scientific">Deinococcus grandis</name>
    <dbReference type="NCBI Taxonomy" id="57498"/>
    <lineage>
        <taxon>Bacteria</taxon>
        <taxon>Thermotogati</taxon>
        <taxon>Deinococcota</taxon>
        <taxon>Deinococci</taxon>
        <taxon>Deinococcales</taxon>
        <taxon>Deinococcaceae</taxon>
        <taxon>Deinococcus</taxon>
    </lineage>
</organism>
<protein>
    <submittedName>
        <fullName evidence="1">Uncharacterized protein</fullName>
    </submittedName>
</protein>
<dbReference type="Proteomes" id="UP000056209">
    <property type="component" value="Unassembled WGS sequence"/>
</dbReference>
<sequence>MSSFPDTIVIRDPWTGELRTVVVPPVQTFDAPRPCICEGSGRVLIDDDAEVPCPHCSEGQGEGA</sequence>
<gene>
    <name evidence="1" type="ORF">DEIGR_400080</name>
</gene>
<accession>A0A100HNI9</accession>
<reference evidence="2" key="1">
    <citation type="submission" date="2015-11" db="EMBL/GenBank/DDBJ databases">
        <title>Draft Genome Sequence of the Radioresistant Bacterium Deinococcus grandis, Isolated from Freshwater Fish in Japan.</title>
        <authorList>
            <person name="Satoh K."/>
            <person name="Onodera T."/>
            <person name="Omoso K."/>
            <person name="Takeda-Yano K."/>
            <person name="Katayama T."/>
            <person name="Oono Y."/>
            <person name="Narumi I."/>
        </authorList>
    </citation>
    <scope>NUCLEOTIDE SEQUENCE [LARGE SCALE GENOMIC DNA]</scope>
    <source>
        <strain evidence="2">ATCC 43672</strain>
    </source>
</reference>
<keyword evidence="2" id="KW-1185">Reference proteome</keyword>
<proteinExistence type="predicted"/>
<evidence type="ECO:0000313" key="2">
    <source>
        <dbReference type="Proteomes" id="UP000056209"/>
    </source>
</evidence>
<comment type="caution">
    <text evidence="1">The sequence shown here is derived from an EMBL/GenBank/DDBJ whole genome shotgun (WGS) entry which is preliminary data.</text>
</comment>
<name>A0A100HNI9_9DEIO</name>